<keyword evidence="1" id="KW-0812">Transmembrane</keyword>
<reference evidence="3 5" key="3">
    <citation type="journal article" date="2014" name="PLoS Genet.">
        <title>Phylogenetically driven sequencing of extremely halophilic archaea reveals strategies for static and dynamic osmo-response.</title>
        <authorList>
            <person name="Becker E.A."/>
            <person name="Seitzer P.M."/>
            <person name="Tritt A."/>
            <person name="Larsen D."/>
            <person name="Krusor M."/>
            <person name="Yao A.I."/>
            <person name="Wu D."/>
            <person name="Madern D."/>
            <person name="Eisen J.A."/>
            <person name="Darling A.E."/>
            <person name="Facciotti M.T."/>
        </authorList>
    </citation>
    <scope>NUCLEOTIDE SEQUENCE [LARGE SCALE GENOMIC DNA]</scope>
    <source>
        <strain evidence="5">ATCC 43099 / DSM 3394 / CCM 3739 / CIP 104546 / IAM 13178 / JCM 8861 / NBRC 102185 / NCIMB 2190 / MS3</strain>
        <strain evidence="3">MS-3</strain>
    </source>
</reference>
<reference evidence="4" key="1">
    <citation type="submission" date="2010-02" db="EMBL/GenBank/DDBJ databases">
        <title>Complete sequence of chromosome of Natrialba magadii ATCC 43099.</title>
        <authorList>
            <consortium name="US DOE Joint Genome Institute"/>
            <person name="Lucas S."/>
            <person name="Copeland A."/>
            <person name="Lapidus A."/>
            <person name="Cheng J.-F."/>
            <person name="Bruce D."/>
            <person name="Goodwin L."/>
            <person name="Pitluck S."/>
            <person name="Davenport K."/>
            <person name="Saunders E."/>
            <person name="Detter J.C."/>
            <person name="Han C."/>
            <person name="Tapia R."/>
            <person name="Land M."/>
            <person name="Hauser L."/>
            <person name="Kyrpides N."/>
            <person name="Mikhailova N."/>
            <person name="De Castro R.E."/>
            <person name="Maupin-Furlow J.A."/>
            <person name="Woyke T."/>
        </authorList>
    </citation>
    <scope>NUCLEOTIDE SEQUENCE [LARGE SCALE GENOMIC DNA]</scope>
    <source>
        <strain evidence="4">ATCC 43099 / DSM 3394 / CCM 3739 / CIP 104546 / IAM 13178 / JCM 8861 / NBRC 102185 / NCIMB 2190 / MS3</strain>
    </source>
</reference>
<reference evidence="2" key="4">
    <citation type="submission" date="2016-09" db="EMBL/GenBank/DDBJ databases">
        <authorList>
            <person name="Pfeiffer F."/>
        </authorList>
    </citation>
    <scope>NUCLEOTIDE SEQUENCE</scope>
    <source>
        <strain evidence="2">ATCC 43099</strain>
    </source>
</reference>
<organism evidence="2 4">
    <name type="scientific">Natrialba magadii (strain ATCC 43099 / DSM 3394 / CCM 3739 / CIP 104546 / IAM 13178 / JCM 8861 / NBRC 102185 / NCIMB 2190 / MS3)</name>
    <name type="common">Natronobacterium magadii</name>
    <dbReference type="NCBI Taxonomy" id="547559"/>
    <lineage>
        <taxon>Archaea</taxon>
        <taxon>Methanobacteriati</taxon>
        <taxon>Methanobacteriota</taxon>
        <taxon>Stenosarchaea group</taxon>
        <taxon>Halobacteria</taxon>
        <taxon>Halobacteriales</taxon>
        <taxon>Natrialbaceae</taxon>
        <taxon>Natrialba</taxon>
    </lineage>
</organism>
<evidence type="ECO:0000313" key="5">
    <source>
        <dbReference type="Proteomes" id="UP000011543"/>
    </source>
</evidence>
<feature type="transmembrane region" description="Helical" evidence="1">
    <location>
        <begin position="22"/>
        <end position="42"/>
    </location>
</feature>
<dbReference type="STRING" id="547559.Nmag_2919"/>
<keyword evidence="4" id="KW-1185">Reference proteome</keyword>
<reference evidence="2 4" key="2">
    <citation type="journal article" date="2012" name="BMC Genomics">
        <title>A comparative genomics perspective on the genetic content of the alkaliphilic haloarchaeon Natrialba magadii ATCC 43099T.</title>
        <authorList>
            <person name="Siddaramappa S."/>
            <person name="Challacombe J.F."/>
            <person name="Decastro R.E."/>
            <person name="Pfeiffer F."/>
            <person name="Sastre D.E."/>
            <person name="Gimenez M.I."/>
            <person name="Paggi R.A."/>
            <person name="Detter J.C."/>
            <person name="Davenport K.W."/>
            <person name="Goodwin L.A."/>
            <person name="Kyrpides N."/>
            <person name="Tapia R."/>
            <person name="Pitluck S."/>
            <person name="Lucas S."/>
            <person name="Woyke T."/>
            <person name="Maupin-Furlow J.A."/>
        </authorList>
    </citation>
    <scope>NUCLEOTIDE SEQUENCE [LARGE SCALE GENOMIC DNA]</scope>
    <source>
        <strain evidence="2">ATCC 43099</strain>
        <strain evidence="4">ATCC 43099 / DSM 3394 / CCM 3739 / CIP 104546 / IAM 13178 / JCM 8861 / NBRC 102185 / NCIMB 2190 / MS3</strain>
    </source>
</reference>
<proteinExistence type="predicted"/>
<sequence length="144" mass="15099">MEDVHETNTAQFEDGPVTPERIGAAVGLVDIGVFAVIGHFTFEDPALGALAGAFVGGGIFLFLPLFMWAEPHGGLENMVPENGGGPFRSFHRLAAGMALPPAGIVLFTTQFVELDPFLGLAIALLAGAGLYVPLAWLLPNAQLE</sequence>
<dbReference type="OrthoDB" id="203696at2157"/>
<dbReference type="EMBL" id="CP001932">
    <property type="protein sequence ID" value="ADD06472.1"/>
    <property type="molecule type" value="Genomic_DNA"/>
</dbReference>
<dbReference type="HOGENOM" id="CLU_1792184_0_0_2"/>
<dbReference type="PaxDb" id="547559-Nmag_2919"/>
<dbReference type="RefSeq" id="WP_004267132.1">
    <property type="nucleotide sequence ID" value="NC_013922.1"/>
</dbReference>
<evidence type="ECO:0000313" key="2">
    <source>
        <dbReference type="EMBL" id="ADD06472.1"/>
    </source>
</evidence>
<dbReference type="Proteomes" id="UP000001879">
    <property type="component" value="Chromosome"/>
</dbReference>
<keyword evidence="1" id="KW-0472">Membrane</keyword>
<dbReference type="PATRIC" id="fig|547559.17.peg.1119"/>
<feature type="transmembrane region" description="Helical" evidence="1">
    <location>
        <begin position="117"/>
        <end position="138"/>
    </location>
</feature>
<dbReference type="Proteomes" id="UP000011543">
    <property type="component" value="Unassembled WGS sequence"/>
</dbReference>
<feature type="transmembrane region" description="Helical" evidence="1">
    <location>
        <begin position="49"/>
        <end position="69"/>
    </location>
</feature>
<evidence type="ECO:0000256" key="1">
    <source>
        <dbReference type="SAM" id="Phobius"/>
    </source>
</evidence>
<name>D3T0J3_NATMM</name>
<gene>
    <name evidence="2" type="ordered locus">Nmag_2919</name>
    <name evidence="3" type="ORF">C500_05800</name>
</gene>
<dbReference type="KEGG" id="nmg:Nmag_2919"/>
<accession>D3T0J3</accession>
<dbReference type="eggNOG" id="arCOG11368">
    <property type="taxonomic scope" value="Archaea"/>
</dbReference>
<keyword evidence="1" id="KW-1133">Transmembrane helix</keyword>
<dbReference type="AlphaFoldDB" id="D3T0J3"/>
<evidence type="ECO:0000313" key="3">
    <source>
        <dbReference type="EMBL" id="ELY31640.1"/>
    </source>
</evidence>
<protein>
    <submittedName>
        <fullName evidence="2">Uncharacterized protein</fullName>
    </submittedName>
</protein>
<dbReference type="GeneID" id="8825779"/>
<evidence type="ECO:0000313" key="4">
    <source>
        <dbReference type="Proteomes" id="UP000001879"/>
    </source>
</evidence>
<dbReference type="EMBL" id="AOHS01000024">
    <property type="protein sequence ID" value="ELY31640.1"/>
    <property type="molecule type" value="Genomic_DNA"/>
</dbReference>